<dbReference type="Pfam" id="PF13511">
    <property type="entry name" value="DUF4124"/>
    <property type="match status" value="1"/>
</dbReference>
<sequence>MRALLCLLLLTCLPAFAGVYTYLDAEGNRVFTDKPRSANAERIELAPTNSTSLPAPPPDAPPALPAALLPAYQLLRITLPEPDTTIRDNSGGLIVTLESDPGLLEGHSYRLLLDGQVHGAPARSPVFALDNLDRGTHQLAAEIVDAEGRIIERTPSQPFHLKRTTLADKRRVNPCQRGDYGVRPECPLADKPAEPRRFLGVPLP</sequence>
<feature type="domain" description="DUF4124" evidence="2">
    <location>
        <begin position="6"/>
        <end position="58"/>
    </location>
</feature>
<protein>
    <recommendedName>
        <fullName evidence="2">DUF4124 domain-containing protein</fullName>
    </recommendedName>
</protein>
<dbReference type="AlphaFoldDB" id="A0A1H6TH08"/>
<proteinExistence type="predicted"/>
<reference evidence="4" key="1">
    <citation type="submission" date="2016-10" db="EMBL/GenBank/DDBJ databases">
        <authorList>
            <person name="Varghese N."/>
            <person name="Submissions S."/>
        </authorList>
    </citation>
    <scope>NUCLEOTIDE SEQUENCE [LARGE SCALE GENOMIC DNA]</scope>
    <source>
        <strain evidence="4">LMG 25967</strain>
    </source>
</reference>
<dbReference type="EMBL" id="FNZE01000002">
    <property type="protein sequence ID" value="SEI79363.1"/>
    <property type="molecule type" value="Genomic_DNA"/>
</dbReference>
<dbReference type="InterPro" id="IPR025392">
    <property type="entry name" value="DUF4124"/>
</dbReference>
<feature type="signal peptide" evidence="1">
    <location>
        <begin position="1"/>
        <end position="17"/>
    </location>
</feature>
<keyword evidence="4" id="KW-1185">Reference proteome</keyword>
<gene>
    <name evidence="3" type="ORF">SAMN05216201_102239</name>
</gene>
<name>A0A1H6TH08_9PSED</name>
<keyword evidence="1" id="KW-0732">Signal</keyword>
<evidence type="ECO:0000256" key="1">
    <source>
        <dbReference type="SAM" id="SignalP"/>
    </source>
</evidence>
<evidence type="ECO:0000313" key="3">
    <source>
        <dbReference type="EMBL" id="SEI79363.1"/>
    </source>
</evidence>
<dbReference type="STRING" id="915471.SAMN05216201_102239"/>
<organism evidence="3 4">
    <name type="scientific">Pseudomonas linyingensis</name>
    <dbReference type="NCBI Taxonomy" id="915471"/>
    <lineage>
        <taxon>Bacteria</taxon>
        <taxon>Pseudomonadati</taxon>
        <taxon>Pseudomonadota</taxon>
        <taxon>Gammaproteobacteria</taxon>
        <taxon>Pseudomonadales</taxon>
        <taxon>Pseudomonadaceae</taxon>
        <taxon>Pseudomonas</taxon>
    </lineage>
</organism>
<feature type="chain" id="PRO_5017190054" description="DUF4124 domain-containing protein" evidence="1">
    <location>
        <begin position="18"/>
        <end position="204"/>
    </location>
</feature>
<dbReference type="OrthoDB" id="6366673at2"/>
<evidence type="ECO:0000259" key="2">
    <source>
        <dbReference type="Pfam" id="PF13511"/>
    </source>
</evidence>
<dbReference type="RefSeq" id="WP_090306936.1">
    <property type="nucleotide sequence ID" value="NZ_FNZE01000002.1"/>
</dbReference>
<evidence type="ECO:0000313" key="4">
    <source>
        <dbReference type="Proteomes" id="UP000242930"/>
    </source>
</evidence>
<dbReference type="Proteomes" id="UP000242930">
    <property type="component" value="Unassembled WGS sequence"/>
</dbReference>
<accession>A0A1H6TH08</accession>